<sequence>MSSLDHVLLHTAAPPLLWEFCRLMDGLSDRDWTRFGCVRMKDVSGCVRMSGCRMCQDVGCVRM</sequence>
<name>A0A7J5ZHW8_DISMA</name>
<dbReference type="Proteomes" id="UP000518266">
    <property type="component" value="Unassembled WGS sequence"/>
</dbReference>
<protein>
    <submittedName>
        <fullName evidence="1">Uncharacterized protein</fullName>
    </submittedName>
</protein>
<accession>A0A7J5ZHW8</accession>
<evidence type="ECO:0000313" key="1">
    <source>
        <dbReference type="EMBL" id="KAF3861216.1"/>
    </source>
</evidence>
<reference evidence="1 2" key="1">
    <citation type="submission" date="2020-03" db="EMBL/GenBank/DDBJ databases">
        <title>Dissostichus mawsoni Genome sequencing and assembly.</title>
        <authorList>
            <person name="Park H."/>
        </authorList>
    </citation>
    <scope>NUCLEOTIDE SEQUENCE [LARGE SCALE GENOMIC DNA]</scope>
    <source>
        <strain evidence="1">DM0001</strain>
        <tissue evidence="1">Muscle</tissue>
    </source>
</reference>
<dbReference type="OrthoDB" id="4062651at2759"/>
<evidence type="ECO:0000313" key="2">
    <source>
        <dbReference type="Proteomes" id="UP000518266"/>
    </source>
</evidence>
<dbReference type="InterPro" id="IPR011029">
    <property type="entry name" value="DEATH-like_dom_sf"/>
</dbReference>
<organism evidence="1 2">
    <name type="scientific">Dissostichus mawsoni</name>
    <name type="common">Antarctic cod</name>
    <dbReference type="NCBI Taxonomy" id="36200"/>
    <lineage>
        <taxon>Eukaryota</taxon>
        <taxon>Metazoa</taxon>
        <taxon>Chordata</taxon>
        <taxon>Craniata</taxon>
        <taxon>Vertebrata</taxon>
        <taxon>Euteleostomi</taxon>
        <taxon>Actinopterygii</taxon>
        <taxon>Neopterygii</taxon>
        <taxon>Teleostei</taxon>
        <taxon>Neoteleostei</taxon>
        <taxon>Acanthomorphata</taxon>
        <taxon>Eupercaria</taxon>
        <taxon>Perciformes</taxon>
        <taxon>Notothenioidei</taxon>
        <taxon>Nototheniidae</taxon>
        <taxon>Dissostichus</taxon>
    </lineage>
</organism>
<comment type="caution">
    <text evidence="1">The sequence shown here is derived from an EMBL/GenBank/DDBJ whole genome shotgun (WGS) entry which is preliminary data.</text>
</comment>
<dbReference type="AlphaFoldDB" id="A0A7J5ZHW8"/>
<proteinExistence type="predicted"/>
<dbReference type="EMBL" id="JAAKFY010000002">
    <property type="protein sequence ID" value="KAF3861216.1"/>
    <property type="molecule type" value="Genomic_DNA"/>
</dbReference>
<dbReference type="Gene3D" id="1.10.533.10">
    <property type="entry name" value="Death Domain, Fas"/>
    <property type="match status" value="1"/>
</dbReference>
<keyword evidence="2" id="KW-1185">Reference proteome</keyword>
<gene>
    <name evidence="1" type="ORF">F7725_001471</name>
</gene>